<organism evidence="4">
    <name type="scientific">Gongylonema pulchrum</name>
    <dbReference type="NCBI Taxonomy" id="637853"/>
    <lineage>
        <taxon>Eukaryota</taxon>
        <taxon>Metazoa</taxon>
        <taxon>Ecdysozoa</taxon>
        <taxon>Nematoda</taxon>
        <taxon>Chromadorea</taxon>
        <taxon>Rhabditida</taxon>
        <taxon>Spirurina</taxon>
        <taxon>Spiruromorpha</taxon>
        <taxon>Spiruroidea</taxon>
        <taxon>Gongylonematidae</taxon>
        <taxon>Gongylonema</taxon>
    </lineage>
</organism>
<keyword evidence="1" id="KW-1133">Transmembrane helix</keyword>
<accession>A0A183EQM5</accession>
<dbReference type="EMBL" id="UYRT01097313">
    <property type="protein sequence ID" value="VDN41226.1"/>
    <property type="molecule type" value="Genomic_DNA"/>
</dbReference>
<reference evidence="2 3" key="2">
    <citation type="submission" date="2018-11" db="EMBL/GenBank/DDBJ databases">
        <authorList>
            <consortium name="Pathogen Informatics"/>
        </authorList>
    </citation>
    <scope>NUCLEOTIDE SEQUENCE [LARGE SCALE GENOMIC DNA]</scope>
</reference>
<dbReference type="AlphaFoldDB" id="A0A183EQM5"/>
<sequence>MIKKLKHSELPKLLMLHRRIPRRKAKAAKLFRLVLMMIRALIIVDFMNYRLF</sequence>
<evidence type="ECO:0000313" key="2">
    <source>
        <dbReference type="EMBL" id="VDN41226.1"/>
    </source>
</evidence>
<keyword evidence="3" id="KW-1185">Reference proteome</keyword>
<name>A0A183EQM5_9BILA</name>
<evidence type="ECO:0000313" key="3">
    <source>
        <dbReference type="Proteomes" id="UP000271098"/>
    </source>
</evidence>
<keyword evidence="1" id="KW-0812">Transmembrane</keyword>
<dbReference type="Proteomes" id="UP000271098">
    <property type="component" value="Unassembled WGS sequence"/>
</dbReference>
<keyword evidence="1" id="KW-0472">Membrane</keyword>
<feature type="transmembrane region" description="Helical" evidence="1">
    <location>
        <begin position="30"/>
        <end position="49"/>
    </location>
</feature>
<evidence type="ECO:0000256" key="1">
    <source>
        <dbReference type="SAM" id="Phobius"/>
    </source>
</evidence>
<gene>
    <name evidence="2" type="ORF">GPUH_LOCUS23266</name>
</gene>
<proteinExistence type="predicted"/>
<protein>
    <submittedName>
        <fullName evidence="2 4">Uncharacterized protein</fullName>
    </submittedName>
</protein>
<evidence type="ECO:0000313" key="4">
    <source>
        <dbReference type="WBParaSite" id="GPUH_0002329601-mRNA-1"/>
    </source>
</evidence>
<reference evidence="4" key="1">
    <citation type="submission" date="2016-06" db="UniProtKB">
        <authorList>
            <consortium name="WormBaseParasite"/>
        </authorList>
    </citation>
    <scope>IDENTIFICATION</scope>
</reference>
<dbReference type="WBParaSite" id="GPUH_0002329601-mRNA-1">
    <property type="protein sequence ID" value="GPUH_0002329601-mRNA-1"/>
    <property type="gene ID" value="GPUH_0002329601"/>
</dbReference>